<keyword evidence="4" id="KW-1185">Reference proteome</keyword>
<evidence type="ECO:0000256" key="1">
    <source>
        <dbReference type="SAM" id="MobiDB-lite"/>
    </source>
</evidence>
<dbReference type="PANTHER" id="PTHR34568">
    <property type="entry name" value="RRM DOMAIN-CONTAINING PROTEIN"/>
    <property type="match status" value="1"/>
</dbReference>
<gene>
    <name evidence="3" type="ORF">LIER_33464</name>
</gene>
<organism evidence="3 4">
    <name type="scientific">Lithospermum erythrorhizon</name>
    <name type="common">Purple gromwell</name>
    <name type="synonym">Lithospermum officinale var. erythrorhizon</name>
    <dbReference type="NCBI Taxonomy" id="34254"/>
    <lineage>
        <taxon>Eukaryota</taxon>
        <taxon>Viridiplantae</taxon>
        <taxon>Streptophyta</taxon>
        <taxon>Embryophyta</taxon>
        <taxon>Tracheophyta</taxon>
        <taxon>Spermatophyta</taxon>
        <taxon>Magnoliopsida</taxon>
        <taxon>eudicotyledons</taxon>
        <taxon>Gunneridae</taxon>
        <taxon>Pentapetalae</taxon>
        <taxon>asterids</taxon>
        <taxon>lamiids</taxon>
        <taxon>Boraginales</taxon>
        <taxon>Boraginaceae</taxon>
        <taxon>Boraginoideae</taxon>
        <taxon>Lithospermeae</taxon>
        <taxon>Lithospermum</taxon>
    </lineage>
</organism>
<feature type="compositionally biased region" description="Basic and acidic residues" evidence="1">
    <location>
        <begin position="316"/>
        <end position="354"/>
    </location>
</feature>
<protein>
    <recommendedName>
        <fullName evidence="2">AT3G52170-like helix-turn-helix domain-containing protein</fullName>
    </recommendedName>
</protein>
<comment type="caution">
    <text evidence="3">The sequence shown here is derived from an EMBL/GenBank/DDBJ whole genome shotgun (WGS) entry which is preliminary data.</text>
</comment>
<feature type="region of interest" description="Disordered" evidence="1">
    <location>
        <begin position="180"/>
        <end position="203"/>
    </location>
</feature>
<dbReference type="AlphaFoldDB" id="A0AAV3S2J0"/>
<feature type="domain" description="AT3G52170-like helix-turn-helix" evidence="2">
    <location>
        <begin position="58"/>
        <end position="106"/>
    </location>
</feature>
<sequence>MNIARRLSSSTLSRRVVASTSDLGGGSARPSVWWRGNSYVAAREPSDLPKKRNRRIPQEERKAMVESYVNEYRAMNSGKFPPPTEVWREVGGSYYIVRKFIQELHYQAKIDTVSTAKAYSQDAVTKDWKRLSSTHQVSTSNMATYKNIQQNGQTRDENVSSKEATTISSVELPLVVTVQEEKPIQRDTRTSPQTESAKNDESLHEVEGIQFFPSESDVKIGENIFESVASNVGSELPKETKTRESGATNVGSDLPKATNEQVIGTTLSEKMEAPLSTGDTTQVMNVIDDKIKEEAADSQQDFHKVDDNAKIQHSPELGKLEPEREAERPHQARKLETVTRDLSKHHSDDDEAGKKSNMWDNFKSFADGIFSFFRKQ</sequence>
<dbReference type="EMBL" id="BAABME010013441">
    <property type="protein sequence ID" value="GAA0186176.1"/>
    <property type="molecule type" value="Genomic_DNA"/>
</dbReference>
<feature type="compositionally biased region" description="Basic and acidic residues" evidence="1">
    <location>
        <begin position="180"/>
        <end position="189"/>
    </location>
</feature>
<dbReference type="PANTHER" id="PTHR34568:SF4">
    <property type="entry name" value="OS02G0638000 PROTEIN"/>
    <property type="match status" value="1"/>
</dbReference>
<dbReference type="InterPro" id="IPR058942">
    <property type="entry name" value="AT3G52170-like"/>
</dbReference>
<evidence type="ECO:0000313" key="3">
    <source>
        <dbReference type="EMBL" id="GAA0186176.1"/>
    </source>
</evidence>
<dbReference type="Pfam" id="PF25896">
    <property type="entry name" value="HTH_AT3G52170"/>
    <property type="match status" value="1"/>
</dbReference>
<feature type="region of interest" description="Disordered" evidence="1">
    <location>
        <begin position="142"/>
        <end position="166"/>
    </location>
</feature>
<dbReference type="Proteomes" id="UP001454036">
    <property type="component" value="Unassembled WGS sequence"/>
</dbReference>
<feature type="region of interest" description="Disordered" evidence="1">
    <location>
        <begin position="235"/>
        <end position="257"/>
    </location>
</feature>
<proteinExistence type="predicted"/>
<accession>A0AAV3S2J0</accession>
<name>A0AAV3S2J0_LITER</name>
<evidence type="ECO:0000259" key="2">
    <source>
        <dbReference type="Pfam" id="PF25896"/>
    </source>
</evidence>
<dbReference type="InterPro" id="IPR058941">
    <property type="entry name" value="HTH_AT3G52170-like"/>
</dbReference>
<feature type="compositionally biased region" description="Polar residues" evidence="1">
    <location>
        <begin position="142"/>
        <end position="153"/>
    </location>
</feature>
<evidence type="ECO:0000313" key="4">
    <source>
        <dbReference type="Proteomes" id="UP001454036"/>
    </source>
</evidence>
<reference evidence="3 4" key="1">
    <citation type="submission" date="2024-01" db="EMBL/GenBank/DDBJ databases">
        <title>The complete chloroplast genome sequence of Lithospermum erythrorhizon: insights into the phylogenetic relationship among Boraginaceae species and the maternal lineages of purple gromwells.</title>
        <authorList>
            <person name="Okada T."/>
            <person name="Watanabe K."/>
        </authorList>
    </citation>
    <scope>NUCLEOTIDE SEQUENCE [LARGE SCALE GENOMIC DNA]</scope>
</reference>
<feature type="region of interest" description="Disordered" evidence="1">
    <location>
        <begin position="303"/>
        <end position="358"/>
    </location>
</feature>